<dbReference type="AlphaFoldDB" id="A0A0G0ANT1"/>
<organism evidence="1 2">
    <name type="scientific">Candidatus Roizmanbacteria bacterium GW2011_GWA2_33_33</name>
    <dbReference type="NCBI Taxonomy" id="1618476"/>
    <lineage>
        <taxon>Bacteria</taxon>
        <taxon>Candidatus Roizmaniibacteriota</taxon>
    </lineage>
</organism>
<dbReference type="EMBL" id="LBPD01000001">
    <property type="protein sequence ID" value="KKP53066.1"/>
    <property type="molecule type" value="Genomic_DNA"/>
</dbReference>
<sequence>MITDADVKKIEKAFAKRFVTKDDAKSFATKDDLVNFKDSILNEIIKLREDVTVIVGYRDMIEEHDQRIEKLETAVYQ</sequence>
<reference evidence="1 2" key="1">
    <citation type="journal article" date="2015" name="Nature">
        <title>rRNA introns, odd ribosomes, and small enigmatic genomes across a large radiation of phyla.</title>
        <authorList>
            <person name="Brown C.T."/>
            <person name="Hug L.A."/>
            <person name="Thomas B.C."/>
            <person name="Sharon I."/>
            <person name="Castelle C.J."/>
            <person name="Singh A."/>
            <person name="Wilkins M.J."/>
            <person name="Williams K.H."/>
            <person name="Banfield J.F."/>
        </authorList>
    </citation>
    <scope>NUCLEOTIDE SEQUENCE [LARGE SCALE GENOMIC DNA]</scope>
</reference>
<gene>
    <name evidence="1" type="ORF">UR42_C0001G0033</name>
</gene>
<protein>
    <submittedName>
        <fullName evidence="1">Uncharacterized protein</fullName>
    </submittedName>
</protein>
<proteinExistence type="predicted"/>
<evidence type="ECO:0000313" key="1">
    <source>
        <dbReference type="EMBL" id="KKP53066.1"/>
    </source>
</evidence>
<accession>A0A0G0ANT1</accession>
<evidence type="ECO:0000313" key="2">
    <source>
        <dbReference type="Proteomes" id="UP000034045"/>
    </source>
</evidence>
<name>A0A0G0ANT1_9BACT</name>
<comment type="caution">
    <text evidence="1">The sequence shown here is derived from an EMBL/GenBank/DDBJ whole genome shotgun (WGS) entry which is preliminary data.</text>
</comment>
<dbReference type="Proteomes" id="UP000034045">
    <property type="component" value="Unassembled WGS sequence"/>
</dbReference>